<evidence type="ECO:0000313" key="2">
    <source>
        <dbReference type="EMBL" id="KIO06635.1"/>
    </source>
</evidence>
<dbReference type="AlphaFoldDB" id="A0A0C3P0K6"/>
<accession>A0A0C3P0K6</accession>
<evidence type="ECO:0000256" key="1">
    <source>
        <dbReference type="SAM" id="MobiDB-lite"/>
    </source>
</evidence>
<sequence>MTTTVSNLAEPIPCERTSNNEPDQTSTPLMDTLPSTSTSVSTDVTSPRQTVASQLQDSFPPQQNNMLQPSTVMTSTIGALGPAPEPCSFNINRVSTCPAQLLNRILPTATWGTTDPYEDCSKVLCNPSSNEPINIWILSHITSTWFMKNGAPDNQCSVTILTLSSKLGQYTNHLLSEFSSPKLPINEFDHGLRQAIQWQSPRNRGATVLFSSIYDAWEILKSKSAMTKLDISHLQKHALVLLETHLNCYHQKDENGRWTISKAQFELEAVYLLQDPYLLDPEQNNDSGVEITGLAI</sequence>
<name>A0A0C3P0K6_PISTI</name>
<evidence type="ECO:0000313" key="3">
    <source>
        <dbReference type="Proteomes" id="UP000054217"/>
    </source>
</evidence>
<dbReference type="HOGENOM" id="CLU_045158_0_0_1"/>
<keyword evidence="3" id="KW-1185">Reference proteome</keyword>
<reference evidence="3" key="2">
    <citation type="submission" date="2015-01" db="EMBL/GenBank/DDBJ databases">
        <title>Evolutionary Origins and Diversification of the Mycorrhizal Mutualists.</title>
        <authorList>
            <consortium name="DOE Joint Genome Institute"/>
            <consortium name="Mycorrhizal Genomics Consortium"/>
            <person name="Kohler A."/>
            <person name="Kuo A."/>
            <person name="Nagy L.G."/>
            <person name="Floudas D."/>
            <person name="Copeland A."/>
            <person name="Barry K.W."/>
            <person name="Cichocki N."/>
            <person name="Veneault-Fourrey C."/>
            <person name="LaButti K."/>
            <person name="Lindquist E.A."/>
            <person name="Lipzen A."/>
            <person name="Lundell T."/>
            <person name="Morin E."/>
            <person name="Murat C."/>
            <person name="Riley R."/>
            <person name="Ohm R."/>
            <person name="Sun H."/>
            <person name="Tunlid A."/>
            <person name="Henrissat B."/>
            <person name="Grigoriev I.V."/>
            <person name="Hibbett D.S."/>
            <person name="Martin F."/>
        </authorList>
    </citation>
    <scope>NUCLEOTIDE SEQUENCE [LARGE SCALE GENOMIC DNA]</scope>
    <source>
        <strain evidence="3">Marx 270</strain>
    </source>
</reference>
<dbReference type="EMBL" id="KN831962">
    <property type="protein sequence ID" value="KIO06635.1"/>
    <property type="molecule type" value="Genomic_DNA"/>
</dbReference>
<organism evidence="2 3">
    <name type="scientific">Pisolithus tinctorius Marx 270</name>
    <dbReference type="NCBI Taxonomy" id="870435"/>
    <lineage>
        <taxon>Eukaryota</taxon>
        <taxon>Fungi</taxon>
        <taxon>Dikarya</taxon>
        <taxon>Basidiomycota</taxon>
        <taxon>Agaricomycotina</taxon>
        <taxon>Agaricomycetes</taxon>
        <taxon>Agaricomycetidae</taxon>
        <taxon>Boletales</taxon>
        <taxon>Sclerodermatineae</taxon>
        <taxon>Pisolithaceae</taxon>
        <taxon>Pisolithus</taxon>
    </lineage>
</organism>
<feature type="compositionally biased region" description="Low complexity" evidence="1">
    <location>
        <begin position="31"/>
        <end position="47"/>
    </location>
</feature>
<reference evidence="2 3" key="1">
    <citation type="submission" date="2014-04" db="EMBL/GenBank/DDBJ databases">
        <authorList>
            <consortium name="DOE Joint Genome Institute"/>
            <person name="Kuo A."/>
            <person name="Kohler A."/>
            <person name="Costa M.D."/>
            <person name="Nagy L.G."/>
            <person name="Floudas D."/>
            <person name="Copeland A."/>
            <person name="Barry K.W."/>
            <person name="Cichocki N."/>
            <person name="Veneault-Fourrey C."/>
            <person name="LaButti K."/>
            <person name="Lindquist E.A."/>
            <person name="Lipzen A."/>
            <person name="Lundell T."/>
            <person name="Morin E."/>
            <person name="Murat C."/>
            <person name="Sun H."/>
            <person name="Tunlid A."/>
            <person name="Henrissat B."/>
            <person name="Grigoriev I.V."/>
            <person name="Hibbett D.S."/>
            <person name="Martin F."/>
            <person name="Nordberg H.P."/>
            <person name="Cantor M.N."/>
            <person name="Hua S.X."/>
        </authorList>
    </citation>
    <scope>NUCLEOTIDE SEQUENCE [LARGE SCALE GENOMIC DNA]</scope>
    <source>
        <strain evidence="2 3">Marx 270</strain>
    </source>
</reference>
<feature type="compositionally biased region" description="Polar residues" evidence="1">
    <location>
        <begin position="16"/>
        <end position="29"/>
    </location>
</feature>
<gene>
    <name evidence="2" type="ORF">M404DRAFT_24349</name>
</gene>
<proteinExistence type="predicted"/>
<dbReference type="InParanoid" id="A0A0C3P0K6"/>
<dbReference type="OrthoDB" id="3066210at2759"/>
<feature type="region of interest" description="Disordered" evidence="1">
    <location>
        <begin position="1"/>
        <end position="50"/>
    </location>
</feature>
<dbReference type="Proteomes" id="UP000054217">
    <property type="component" value="Unassembled WGS sequence"/>
</dbReference>
<protein>
    <submittedName>
        <fullName evidence="2">Uncharacterized protein</fullName>
    </submittedName>
</protein>